<protein>
    <submittedName>
        <fullName evidence="2">Uncharacterized protein</fullName>
    </submittedName>
</protein>
<name>A0AAN4ZME3_9BILA</name>
<evidence type="ECO:0000313" key="2">
    <source>
        <dbReference type="EMBL" id="GMR44002.1"/>
    </source>
</evidence>
<accession>A0AAN4ZME3</accession>
<reference evidence="3" key="1">
    <citation type="submission" date="2022-10" db="EMBL/GenBank/DDBJ databases">
        <title>Genome assembly of Pristionchus species.</title>
        <authorList>
            <person name="Yoshida K."/>
            <person name="Sommer R.J."/>
        </authorList>
    </citation>
    <scope>NUCLEOTIDE SEQUENCE [LARGE SCALE GENOMIC DNA]</scope>
    <source>
        <strain evidence="3">RS5460</strain>
    </source>
</reference>
<feature type="transmembrane region" description="Helical" evidence="1">
    <location>
        <begin position="71"/>
        <end position="91"/>
    </location>
</feature>
<dbReference type="Proteomes" id="UP001328107">
    <property type="component" value="Unassembled WGS sequence"/>
</dbReference>
<evidence type="ECO:0000313" key="3">
    <source>
        <dbReference type="Proteomes" id="UP001328107"/>
    </source>
</evidence>
<organism evidence="2 3">
    <name type="scientific">Pristionchus mayeri</name>
    <dbReference type="NCBI Taxonomy" id="1317129"/>
    <lineage>
        <taxon>Eukaryota</taxon>
        <taxon>Metazoa</taxon>
        <taxon>Ecdysozoa</taxon>
        <taxon>Nematoda</taxon>
        <taxon>Chromadorea</taxon>
        <taxon>Rhabditida</taxon>
        <taxon>Rhabditina</taxon>
        <taxon>Diplogasteromorpha</taxon>
        <taxon>Diplogasteroidea</taxon>
        <taxon>Neodiplogasteridae</taxon>
        <taxon>Pristionchus</taxon>
    </lineage>
</organism>
<keyword evidence="3" id="KW-1185">Reference proteome</keyword>
<dbReference type="EMBL" id="BTRK01000003">
    <property type="protein sequence ID" value="GMR44002.1"/>
    <property type="molecule type" value="Genomic_DNA"/>
</dbReference>
<proteinExistence type="predicted"/>
<gene>
    <name evidence="2" type="ORF">PMAYCL1PPCAC_14197</name>
</gene>
<keyword evidence="1" id="KW-1133">Transmembrane helix</keyword>
<sequence>MLPLSPRKKERSHFGRQAPPYTQVIRHSFAMQVTQMCSIILSVGVAFAAPVPPSSSEGVIVTEFDDVAKDLRIIILFIIIAIVFACTRFAVDIYLDCRRHKQSPPSVE</sequence>
<comment type="caution">
    <text evidence="2">The sequence shown here is derived from an EMBL/GenBank/DDBJ whole genome shotgun (WGS) entry which is preliminary data.</text>
</comment>
<feature type="transmembrane region" description="Helical" evidence="1">
    <location>
        <begin position="33"/>
        <end position="51"/>
    </location>
</feature>
<keyword evidence="1" id="KW-0472">Membrane</keyword>
<dbReference type="AlphaFoldDB" id="A0AAN4ZME3"/>
<evidence type="ECO:0000256" key="1">
    <source>
        <dbReference type="SAM" id="Phobius"/>
    </source>
</evidence>
<keyword evidence="1" id="KW-0812">Transmembrane</keyword>